<keyword evidence="4" id="KW-1185">Reference proteome</keyword>
<feature type="domain" description="AMP-binding enzyme C-terminal" evidence="2">
    <location>
        <begin position="445"/>
        <end position="529"/>
    </location>
</feature>
<dbReference type="InterPro" id="IPR050237">
    <property type="entry name" value="ATP-dep_AMP-bd_enzyme"/>
</dbReference>
<reference evidence="4" key="1">
    <citation type="journal article" date="2019" name="Int. J. Syst. Evol. Microbiol.">
        <title>The Global Catalogue of Microorganisms (GCM) 10K type strain sequencing project: providing services to taxonomists for standard genome sequencing and annotation.</title>
        <authorList>
            <consortium name="The Broad Institute Genomics Platform"/>
            <consortium name="The Broad Institute Genome Sequencing Center for Infectious Disease"/>
            <person name="Wu L."/>
            <person name="Ma J."/>
        </authorList>
    </citation>
    <scope>NUCLEOTIDE SEQUENCE [LARGE SCALE GENOMIC DNA]</scope>
    <source>
        <strain evidence="4">KLKA75</strain>
    </source>
</reference>
<dbReference type="InterPro" id="IPR042099">
    <property type="entry name" value="ANL_N_sf"/>
</dbReference>
<dbReference type="NCBIfam" id="NF005863">
    <property type="entry name" value="PRK07798.1"/>
    <property type="match status" value="1"/>
</dbReference>
<dbReference type="Gene3D" id="3.30.300.30">
    <property type="match status" value="1"/>
</dbReference>
<dbReference type="EMBL" id="JBHSIT010000004">
    <property type="protein sequence ID" value="MFC4909054.1"/>
    <property type="molecule type" value="Genomic_DNA"/>
</dbReference>
<gene>
    <name evidence="3" type="ORF">ACFPCY_17150</name>
</gene>
<dbReference type="Proteomes" id="UP001595872">
    <property type="component" value="Unassembled WGS sequence"/>
</dbReference>
<organism evidence="3 4">
    <name type="scientific">Actinomadura gamaensis</name>
    <dbReference type="NCBI Taxonomy" id="1763541"/>
    <lineage>
        <taxon>Bacteria</taxon>
        <taxon>Bacillati</taxon>
        <taxon>Actinomycetota</taxon>
        <taxon>Actinomycetes</taxon>
        <taxon>Streptosporangiales</taxon>
        <taxon>Thermomonosporaceae</taxon>
        <taxon>Actinomadura</taxon>
    </lineage>
</organism>
<feature type="domain" description="AMP-dependent synthetase/ligase" evidence="1">
    <location>
        <begin position="12"/>
        <end position="390"/>
    </location>
</feature>
<dbReference type="PANTHER" id="PTHR43767">
    <property type="entry name" value="LONG-CHAIN-FATTY-ACID--COA LIGASE"/>
    <property type="match status" value="1"/>
</dbReference>
<evidence type="ECO:0000313" key="4">
    <source>
        <dbReference type="Proteomes" id="UP001595872"/>
    </source>
</evidence>
<dbReference type="InterPro" id="IPR000873">
    <property type="entry name" value="AMP-dep_synth/lig_dom"/>
</dbReference>
<dbReference type="InterPro" id="IPR025110">
    <property type="entry name" value="AMP-bd_C"/>
</dbReference>
<dbReference type="InterPro" id="IPR045851">
    <property type="entry name" value="AMP-bd_C_sf"/>
</dbReference>
<sequence length="540" mass="57548">MSRSFNLADLFEIVAAAVPDKPAIVAGDRRLTYRELDERANRFAHHLAAQGVGPGDTVSVLAYNRAEWLEAQIGAYKLRAVPVNVNYRYTAGELAYVVGDSNSVALVGERSLLARLGEARGKLADLRHVIVIEDGSDDAVPDAVEYETALAARDPGNDFGERSEDDLYLLYTGGTTGMPKGVMWRHVDIFMAAMWGGNLIGDPIPTPETLSTKVLDGGLTTMVCAPLMHGAGMWVAWVALTSGSTLVLWTGRSFDARQVLTIAAREKAVSLLAVGDVMARPLIAELEARPGEYDLSALLVIATGGAATSPDVKARLHELIPTLLMVLDAFGGSETGASGQAVEPSADGHPRFMPRGSDTAVLDHALRPVPPGSDEIGQLARRGHIPLGYWNDEEKTRRTFVTDADGVRWALQGDMARVDADGAIVMLGRGSLVINTGGEKVFVEEVEAALKTHPAVYDALVVGVPDELLGSRVVAAVSLAPDASGGSGGVDASVSAEELIAHTRRKLAGYKAPREVRIVDEVRRSPAGKADYRWAKGLYE</sequence>
<accession>A0ABV9TYH7</accession>
<dbReference type="Pfam" id="PF00501">
    <property type="entry name" value="AMP-binding"/>
    <property type="match status" value="1"/>
</dbReference>
<name>A0ABV9TYH7_9ACTN</name>
<evidence type="ECO:0000313" key="3">
    <source>
        <dbReference type="EMBL" id="MFC4909054.1"/>
    </source>
</evidence>
<protein>
    <submittedName>
        <fullName evidence="3">Acyl-CoA synthetase</fullName>
    </submittedName>
</protein>
<evidence type="ECO:0000259" key="2">
    <source>
        <dbReference type="Pfam" id="PF13193"/>
    </source>
</evidence>
<evidence type="ECO:0000259" key="1">
    <source>
        <dbReference type="Pfam" id="PF00501"/>
    </source>
</evidence>
<comment type="caution">
    <text evidence="3">The sequence shown here is derived from an EMBL/GenBank/DDBJ whole genome shotgun (WGS) entry which is preliminary data.</text>
</comment>
<dbReference type="SUPFAM" id="SSF56801">
    <property type="entry name" value="Acetyl-CoA synthetase-like"/>
    <property type="match status" value="1"/>
</dbReference>
<dbReference type="PROSITE" id="PS00455">
    <property type="entry name" value="AMP_BINDING"/>
    <property type="match status" value="1"/>
</dbReference>
<dbReference type="RefSeq" id="WP_378256225.1">
    <property type="nucleotide sequence ID" value="NZ_JBHSIT010000004.1"/>
</dbReference>
<dbReference type="PANTHER" id="PTHR43767:SF1">
    <property type="entry name" value="NONRIBOSOMAL PEPTIDE SYNTHASE PES1 (EUROFUNG)-RELATED"/>
    <property type="match status" value="1"/>
</dbReference>
<proteinExistence type="predicted"/>
<dbReference type="Pfam" id="PF13193">
    <property type="entry name" value="AMP-binding_C"/>
    <property type="match status" value="1"/>
</dbReference>
<dbReference type="Gene3D" id="3.40.50.12780">
    <property type="entry name" value="N-terminal domain of ligase-like"/>
    <property type="match status" value="1"/>
</dbReference>
<dbReference type="InterPro" id="IPR020845">
    <property type="entry name" value="AMP-binding_CS"/>
</dbReference>